<protein>
    <submittedName>
        <fullName evidence="1">Uncharacterized protein</fullName>
    </submittedName>
</protein>
<sequence>MLPSPRARTEKLELGELKYFWMQTRLIHSTE</sequence>
<dbReference type="EMBL" id="CM047749">
    <property type="protein sequence ID" value="KAJ0010417.1"/>
    <property type="molecule type" value="Genomic_DNA"/>
</dbReference>
<accession>A0ACC0X4G0</accession>
<name>A0ACC0X4G0_9ROSI</name>
<comment type="caution">
    <text evidence="1">The sequence shown here is derived from an EMBL/GenBank/DDBJ whole genome shotgun (WGS) entry which is preliminary data.</text>
</comment>
<gene>
    <name evidence="1" type="ORF">Pint_32966</name>
</gene>
<evidence type="ECO:0000313" key="2">
    <source>
        <dbReference type="Proteomes" id="UP001163603"/>
    </source>
</evidence>
<organism evidence="1 2">
    <name type="scientific">Pistacia integerrima</name>
    <dbReference type="NCBI Taxonomy" id="434235"/>
    <lineage>
        <taxon>Eukaryota</taxon>
        <taxon>Viridiplantae</taxon>
        <taxon>Streptophyta</taxon>
        <taxon>Embryophyta</taxon>
        <taxon>Tracheophyta</taxon>
        <taxon>Spermatophyta</taxon>
        <taxon>Magnoliopsida</taxon>
        <taxon>eudicotyledons</taxon>
        <taxon>Gunneridae</taxon>
        <taxon>Pentapetalae</taxon>
        <taxon>rosids</taxon>
        <taxon>malvids</taxon>
        <taxon>Sapindales</taxon>
        <taxon>Anacardiaceae</taxon>
        <taxon>Pistacia</taxon>
    </lineage>
</organism>
<dbReference type="Proteomes" id="UP001163603">
    <property type="component" value="Chromosome 14"/>
</dbReference>
<keyword evidence="2" id="KW-1185">Reference proteome</keyword>
<proteinExistence type="predicted"/>
<reference evidence="2" key="1">
    <citation type="journal article" date="2023" name="G3 (Bethesda)">
        <title>Genome assembly and association tests identify interacting loci associated with vigor, precocity, and sex in interspecific pistachio rootstocks.</title>
        <authorList>
            <person name="Palmer W."/>
            <person name="Jacygrad E."/>
            <person name="Sagayaradj S."/>
            <person name="Cavanaugh K."/>
            <person name="Han R."/>
            <person name="Bertier L."/>
            <person name="Beede B."/>
            <person name="Kafkas S."/>
            <person name="Golino D."/>
            <person name="Preece J."/>
            <person name="Michelmore R."/>
        </authorList>
    </citation>
    <scope>NUCLEOTIDE SEQUENCE [LARGE SCALE GENOMIC DNA]</scope>
</reference>
<evidence type="ECO:0000313" key="1">
    <source>
        <dbReference type="EMBL" id="KAJ0010417.1"/>
    </source>
</evidence>